<dbReference type="KEGG" id="mthr:MSTHT_0741"/>
<dbReference type="InterPro" id="IPR010624">
    <property type="entry name" value="KaiC_dom"/>
</dbReference>
<gene>
    <name evidence="4" type="ORF">MSTHT_0741</name>
</gene>
<dbReference type="AlphaFoldDB" id="A0A0E3H8K2"/>
<dbReference type="Pfam" id="PF06745">
    <property type="entry name" value="ATPase"/>
    <property type="match status" value="1"/>
</dbReference>
<dbReference type="Gene3D" id="3.40.50.300">
    <property type="entry name" value="P-loop containing nucleotide triphosphate hydrolases"/>
    <property type="match status" value="1"/>
</dbReference>
<accession>A0A0E3H8K2</accession>
<evidence type="ECO:0000259" key="3">
    <source>
        <dbReference type="PROSITE" id="PS51146"/>
    </source>
</evidence>
<name>A0A0E3H8K2_METTT</name>
<dbReference type="GO" id="GO:0005524">
    <property type="term" value="F:ATP binding"/>
    <property type="evidence" value="ECO:0007669"/>
    <property type="project" value="UniProtKB-KW"/>
</dbReference>
<keyword evidence="2" id="KW-0067">ATP-binding</keyword>
<dbReference type="STRING" id="523844.MSTHT_0741"/>
<sequence>MDRLSTGIEELDRKLSGGYPVNKVTLITGIAGSGKTIFGIHFIYKNCLEGRKCMIIATEETPEDILYQASLLGRDLTPYYESGQLIIENIFENRSEIIGQTRYGFKPESLDIEIPNLVELIREGTECLVIDNIGTFVLRVSIKRLRDQFDALNYLVRKKGCTALLIMDESAHNITHQLAEYSVYGSIRLLVRENSYLGKMERYLSIPKMRSTPVSPEMSIFEITSEGIKIRESGGGNLVE</sequence>
<dbReference type="Proteomes" id="UP000066529">
    <property type="component" value="Chromosome"/>
</dbReference>
<dbReference type="HOGENOM" id="CLU_023669_2_0_2"/>
<evidence type="ECO:0000313" key="4">
    <source>
        <dbReference type="EMBL" id="AKB12499.1"/>
    </source>
</evidence>
<keyword evidence="1" id="KW-0547">Nucleotide-binding</keyword>
<dbReference type="InterPro" id="IPR014774">
    <property type="entry name" value="KaiC-like_dom"/>
</dbReference>
<dbReference type="EMBL" id="CP009501">
    <property type="protein sequence ID" value="AKB12499.1"/>
    <property type="molecule type" value="Genomic_DNA"/>
</dbReference>
<evidence type="ECO:0000256" key="2">
    <source>
        <dbReference type="ARBA" id="ARBA00022840"/>
    </source>
</evidence>
<reference evidence="4 5" key="1">
    <citation type="submission" date="2014-07" db="EMBL/GenBank/DDBJ databases">
        <title>Methanogenic archaea and the global carbon cycle.</title>
        <authorList>
            <person name="Henriksen J.R."/>
            <person name="Luke J."/>
            <person name="Reinhart S."/>
            <person name="Benedict M.N."/>
            <person name="Youngblut N.D."/>
            <person name="Metcalf M.E."/>
            <person name="Whitaker R.J."/>
            <person name="Metcalf W.W."/>
        </authorList>
    </citation>
    <scope>NUCLEOTIDE SEQUENCE [LARGE SCALE GENOMIC DNA]</scope>
    <source>
        <strain evidence="5">ATCC 43570 / DSM 1825 / OCM 12 / VKM B-1830 / TM-1</strain>
    </source>
</reference>
<feature type="domain" description="KaiC" evidence="3">
    <location>
        <begin position="2"/>
        <end position="240"/>
    </location>
</feature>
<dbReference type="SUPFAM" id="SSF52540">
    <property type="entry name" value="P-loop containing nucleoside triphosphate hydrolases"/>
    <property type="match status" value="1"/>
</dbReference>
<dbReference type="RefSeq" id="WP_048166651.1">
    <property type="nucleotide sequence ID" value="NZ_CP009501.1"/>
</dbReference>
<dbReference type="InterPro" id="IPR027417">
    <property type="entry name" value="P-loop_NTPase"/>
</dbReference>
<dbReference type="OrthoDB" id="27015at2157"/>
<proteinExistence type="predicted"/>
<evidence type="ECO:0000313" key="5">
    <source>
        <dbReference type="Proteomes" id="UP000066529"/>
    </source>
</evidence>
<dbReference type="PATRIC" id="fig|523844.20.peg.949"/>
<protein>
    <recommendedName>
        <fullName evidence="3">KaiC domain-containing protein</fullName>
    </recommendedName>
</protein>
<evidence type="ECO:0000256" key="1">
    <source>
        <dbReference type="ARBA" id="ARBA00022741"/>
    </source>
</evidence>
<dbReference type="GeneID" id="41603915"/>
<dbReference type="PANTHER" id="PTHR43637">
    <property type="entry name" value="UPF0273 PROTEIN TM_0370"/>
    <property type="match status" value="1"/>
</dbReference>
<organism evidence="4 5">
    <name type="scientific">Methanosarcina thermophila (strain ATCC 43570 / DSM 1825 / OCM 12 / VKM B-1830 / TM-1)</name>
    <dbReference type="NCBI Taxonomy" id="523844"/>
    <lineage>
        <taxon>Archaea</taxon>
        <taxon>Methanobacteriati</taxon>
        <taxon>Methanobacteriota</taxon>
        <taxon>Stenosarchaea group</taxon>
        <taxon>Methanomicrobia</taxon>
        <taxon>Methanosarcinales</taxon>
        <taxon>Methanosarcinaceae</taxon>
        <taxon>Methanosarcina</taxon>
    </lineage>
</organism>
<dbReference type="PROSITE" id="PS51146">
    <property type="entry name" value="KAIC"/>
    <property type="match status" value="1"/>
</dbReference>
<dbReference type="PANTHER" id="PTHR43637:SF2">
    <property type="entry name" value="PROTEIN GVPD 1"/>
    <property type="match status" value="1"/>
</dbReference>